<dbReference type="RefSeq" id="WP_111544398.1">
    <property type="nucleotide sequence ID" value="NZ_JBHLYT010000030.1"/>
</dbReference>
<comment type="caution">
    <text evidence="3">The sequence shown here is derived from an EMBL/GenBank/DDBJ whole genome shotgun (WGS) entry which is preliminary data.</text>
</comment>
<keyword evidence="4" id="KW-1185">Reference proteome</keyword>
<protein>
    <recommendedName>
        <fullName evidence="5">DUF883 domain-containing protein</fullName>
    </recommendedName>
</protein>
<keyword evidence="2" id="KW-0812">Transmembrane</keyword>
<keyword evidence="2" id="KW-1133">Transmembrane helix</keyword>
<dbReference type="Proteomes" id="UP000248616">
    <property type="component" value="Unassembled WGS sequence"/>
</dbReference>
<evidence type="ECO:0008006" key="5">
    <source>
        <dbReference type="Google" id="ProtNLM"/>
    </source>
</evidence>
<dbReference type="GO" id="GO:0043022">
    <property type="term" value="F:ribosome binding"/>
    <property type="evidence" value="ECO:0007669"/>
    <property type="project" value="InterPro"/>
</dbReference>
<sequence>MATAAGKTANEGRSNSDLEADIRQLKADIDKLTKQLAKTGEHGYGTARRAATEGVEQLRAQGEAAFDSLRGNAKDIEAQLMASVREKPVTSLAIAAGVGFLFALLARR</sequence>
<dbReference type="EMBL" id="MZXV01000027">
    <property type="protein sequence ID" value="PZV38327.1"/>
    <property type="molecule type" value="Genomic_DNA"/>
</dbReference>
<dbReference type="OrthoDB" id="8454349at2"/>
<evidence type="ECO:0000256" key="1">
    <source>
        <dbReference type="SAM" id="Coils"/>
    </source>
</evidence>
<evidence type="ECO:0000313" key="3">
    <source>
        <dbReference type="EMBL" id="PZV38327.1"/>
    </source>
</evidence>
<dbReference type="AlphaFoldDB" id="A0A2W7C636"/>
<feature type="coiled-coil region" evidence="1">
    <location>
        <begin position="15"/>
        <end position="42"/>
    </location>
</feature>
<gene>
    <name evidence="3" type="ORF">B5V02_11875</name>
</gene>
<keyword evidence="2" id="KW-0472">Membrane</keyword>
<dbReference type="PANTHER" id="PTHR35893">
    <property type="entry name" value="INNER MEMBRANE PROTEIN-RELATED"/>
    <property type="match status" value="1"/>
</dbReference>
<name>A0A2W7C636_9HYPH</name>
<accession>A0A2W7C636</accession>
<evidence type="ECO:0000256" key="2">
    <source>
        <dbReference type="SAM" id="Phobius"/>
    </source>
</evidence>
<feature type="transmembrane region" description="Helical" evidence="2">
    <location>
        <begin position="89"/>
        <end position="106"/>
    </location>
</feature>
<reference evidence="4" key="1">
    <citation type="submission" date="2017-03" db="EMBL/GenBank/DDBJ databases">
        <authorList>
            <person name="Safronova V.I."/>
            <person name="Sazanova A.L."/>
            <person name="Chirak E.R."/>
        </authorList>
    </citation>
    <scope>NUCLEOTIDE SEQUENCE [LARGE SCALE GENOMIC DNA]</scope>
    <source>
        <strain evidence="4">Ach-343</strain>
    </source>
</reference>
<dbReference type="InterPro" id="IPR010279">
    <property type="entry name" value="YqjD/ElaB"/>
</dbReference>
<keyword evidence="1" id="KW-0175">Coiled coil</keyword>
<dbReference type="PANTHER" id="PTHR35893:SF3">
    <property type="entry name" value="INNER MEMBRANE PROTEIN"/>
    <property type="match status" value="1"/>
</dbReference>
<organism evidence="3 4">
    <name type="scientific">Mesorhizobium kowhaii</name>
    <dbReference type="NCBI Taxonomy" id="1300272"/>
    <lineage>
        <taxon>Bacteria</taxon>
        <taxon>Pseudomonadati</taxon>
        <taxon>Pseudomonadota</taxon>
        <taxon>Alphaproteobacteria</taxon>
        <taxon>Hyphomicrobiales</taxon>
        <taxon>Phyllobacteriaceae</taxon>
        <taxon>Mesorhizobium</taxon>
    </lineage>
</organism>
<proteinExistence type="predicted"/>
<evidence type="ECO:0000313" key="4">
    <source>
        <dbReference type="Proteomes" id="UP000248616"/>
    </source>
</evidence>